<dbReference type="PANTHER" id="PTHR36848">
    <property type="entry name" value="DNA-BINDING PROTEIN (PUTATIVE SECRETED PROTEIN)-RELATED"/>
    <property type="match status" value="1"/>
</dbReference>
<dbReference type="InterPro" id="IPR029062">
    <property type="entry name" value="Class_I_gatase-like"/>
</dbReference>
<dbReference type="PANTHER" id="PTHR36848:SF2">
    <property type="entry name" value="SECRETED PROTEIN"/>
    <property type="match status" value="1"/>
</dbReference>
<dbReference type="Pfam" id="PF17132">
    <property type="entry name" value="Glyco_hydro_106"/>
    <property type="match status" value="1"/>
</dbReference>
<evidence type="ECO:0000313" key="1">
    <source>
        <dbReference type="EMBL" id="MBC8542621.1"/>
    </source>
</evidence>
<gene>
    <name evidence="1" type="ORF">H8730_03540</name>
</gene>
<dbReference type="InterPro" id="IPR053161">
    <property type="entry name" value="Ulvan_degrading_GH"/>
</dbReference>
<keyword evidence="2" id="KW-1185">Reference proteome</keyword>
<proteinExistence type="predicted"/>
<dbReference type="SUPFAM" id="SSF49785">
    <property type="entry name" value="Galactose-binding domain-like"/>
    <property type="match status" value="1"/>
</dbReference>
<comment type="caution">
    <text evidence="1">The sequence shown here is derived from an EMBL/GenBank/DDBJ whole genome shotgun (WGS) entry which is preliminary data.</text>
</comment>
<organism evidence="1 2">
    <name type="scientific">Bianquea renquensis</name>
    <dbReference type="NCBI Taxonomy" id="2763661"/>
    <lineage>
        <taxon>Bacteria</taxon>
        <taxon>Bacillati</taxon>
        <taxon>Bacillota</taxon>
        <taxon>Clostridia</taxon>
        <taxon>Eubacteriales</taxon>
        <taxon>Bianqueaceae</taxon>
        <taxon>Bianquea</taxon>
    </lineage>
</organism>
<dbReference type="InterPro" id="IPR008979">
    <property type="entry name" value="Galactose-bd-like_sf"/>
</dbReference>
<dbReference type="EMBL" id="JACRSQ010000003">
    <property type="protein sequence ID" value="MBC8542621.1"/>
    <property type="molecule type" value="Genomic_DNA"/>
</dbReference>
<protein>
    <submittedName>
        <fullName evidence="1">Uncharacterized protein</fullName>
    </submittedName>
</protein>
<accession>A0A926DRC8</accession>
<evidence type="ECO:0000313" key="2">
    <source>
        <dbReference type="Proteomes" id="UP000657006"/>
    </source>
</evidence>
<dbReference type="Gene3D" id="3.40.50.880">
    <property type="match status" value="1"/>
</dbReference>
<reference evidence="1" key="1">
    <citation type="submission" date="2020-08" db="EMBL/GenBank/DDBJ databases">
        <title>Genome public.</title>
        <authorList>
            <person name="Liu C."/>
            <person name="Sun Q."/>
        </authorList>
    </citation>
    <scope>NUCLEOTIDE SEQUENCE</scope>
    <source>
        <strain evidence="1">NSJ-32</strain>
    </source>
</reference>
<sequence length="1138" mass="128569">MSDYQIKQFFSTPPSGYGTVPFYWWVGDPLDRDKLLYHLDQVKDHHISGLQVNYCHTDKGGLIYGLTMRNEPDLFSDAWWELFGWFMQEAKKRGIAVSLSDYTLGIPGQGYFTDWILEEHPDMTGCMLQIHSVEMKAGIPAEINLSGLCACEDLLCAVFLHRQEKAADLLRELSSGIFTYCPDRDGELVLVYRVRKEKSLDPMHPEAGNQVIAKFFHPFEEHFPGECGKGLNFFFSDELEFRIRGNLWNDLFAEEFQRRKGYDIRPVLYQLFRQADQGFIKTRLDYYDVIVQLEEENYFQKVYRWHEERGMVYGCDHGGRGKDVTEFGDYFRTQKYNQGPGCDQPMLESDIIKNKVASSIAHLYQRPRVWLEGFHSSGWGTSSQDLADALARNFVMGHTLLSLHGFYYSTHGSWWEWAPPCNCVRVPYWKDMKQLLAAVERMSYLLSQGVHCAPVAILYPVAAMEGGIEGEVAVETAFSMGESLYSSGIDLDYLDFESLRRAEIAGGALQIAGESYSVVVIPNMRTIRGETIQKLCAFAQAGGKVICVGDFPIFSDLALEGLEEEFRLTGGIIVPPEEAVNRIRSLVQADIVPEQTAEYYTLHRRIDGMDVFMSYGIPKGTRCLYRAFGKPSFWNCQDGKSYALKGEPCPEGTYITMPVWDTEFPIIVFSEEAAEEEFQSLEPVEEIPLEDDVWEFEVKPSLDNRWGDFELPVQEPVVGVLVKEFEDLGMVGEPVPSAVPCERSVRSSFGPYYLAAGPFQTQEQWQQTAERAAQGITEGFAPYEMSMRYGLEQEPGHQGYHGLKGKVTDAYLTVGRLESKRSHMDPQYKPYEEGVGRVFYTTVLSDRDQDAYLLTDSMKPDRLYVNGIEYKGDCHSIPLMKGRNPVVAAYLDCGRTYLLFATSPEAALQPTPYPLAMRWYRNPHILPLDAFGGRYEGQYVHLRFDAPPATESMKLRAQGAVIAYIGGERANVMSDGESQRILIESPKPDATEVHLFIRVEKGHYAGAALEEAVAVTCGVGRIHEGDWSRISGLKAYSGGAWYRKTVHLDSGSQEVLLDLGEVVSSASVYVNGQYAGTRVAAPWTFSIGPWLQKGDNRLEIEVYNTLGNQFEFTPTPYKTGIRSGLLGKVKLWIAEERP</sequence>
<name>A0A926DRC8_9FIRM</name>
<dbReference type="GO" id="GO:0004553">
    <property type="term" value="F:hydrolase activity, hydrolyzing O-glycosyl compounds"/>
    <property type="evidence" value="ECO:0007669"/>
    <property type="project" value="InterPro"/>
</dbReference>
<dbReference type="GO" id="GO:0005975">
    <property type="term" value="P:carbohydrate metabolic process"/>
    <property type="evidence" value="ECO:0007669"/>
    <property type="project" value="InterPro"/>
</dbReference>
<dbReference type="AlphaFoldDB" id="A0A926DRC8"/>
<dbReference type="Gene3D" id="2.60.120.260">
    <property type="entry name" value="Galactose-binding domain-like"/>
    <property type="match status" value="1"/>
</dbReference>
<dbReference type="RefSeq" id="WP_177717578.1">
    <property type="nucleotide sequence ID" value="NZ_JACRSQ010000003.1"/>
</dbReference>
<dbReference type="Proteomes" id="UP000657006">
    <property type="component" value="Unassembled WGS sequence"/>
</dbReference>